<keyword evidence="1 2" id="KW-0812">Transmembrane</keyword>
<dbReference type="Proteomes" id="UP000009168">
    <property type="component" value="Unassembled WGS sequence"/>
</dbReference>
<keyword evidence="1" id="KW-1133">Transmembrane helix</keyword>
<dbReference type="AlphaFoldDB" id="W7XE08"/>
<accession>W7XE08</accession>
<protein>
    <submittedName>
        <fullName evidence="2">Transmembrane protein, putative</fullName>
    </submittedName>
</protein>
<name>W7XE08_TETTS</name>
<dbReference type="KEGG" id="tet:TTHERM_000693219"/>
<feature type="transmembrane region" description="Helical" evidence="1">
    <location>
        <begin position="66"/>
        <end position="84"/>
    </location>
</feature>
<dbReference type="InParanoid" id="W7XE08"/>
<evidence type="ECO:0000313" key="2">
    <source>
        <dbReference type="EMBL" id="EWS72166.1"/>
    </source>
</evidence>
<reference evidence="3" key="1">
    <citation type="journal article" date="2006" name="PLoS Biol.">
        <title>Macronuclear genome sequence of the ciliate Tetrahymena thermophila, a model eukaryote.</title>
        <authorList>
            <person name="Eisen J.A."/>
            <person name="Coyne R.S."/>
            <person name="Wu M."/>
            <person name="Wu D."/>
            <person name="Thiagarajan M."/>
            <person name="Wortman J.R."/>
            <person name="Badger J.H."/>
            <person name="Ren Q."/>
            <person name="Amedeo P."/>
            <person name="Jones K.M."/>
            <person name="Tallon L.J."/>
            <person name="Delcher A.L."/>
            <person name="Salzberg S.L."/>
            <person name="Silva J.C."/>
            <person name="Haas B.J."/>
            <person name="Majoros W.H."/>
            <person name="Farzad M."/>
            <person name="Carlton J.M."/>
            <person name="Smith R.K. Jr."/>
            <person name="Garg J."/>
            <person name="Pearlman R.E."/>
            <person name="Karrer K.M."/>
            <person name="Sun L."/>
            <person name="Manning G."/>
            <person name="Elde N.C."/>
            <person name="Turkewitz A.P."/>
            <person name="Asai D.J."/>
            <person name="Wilkes D.E."/>
            <person name="Wang Y."/>
            <person name="Cai H."/>
            <person name="Collins K."/>
            <person name="Stewart B.A."/>
            <person name="Lee S.R."/>
            <person name="Wilamowska K."/>
            <person name="Weinberg Z."/>
            <person name="Ruzzo W.L."/>
            <person name="Wloga D."/>
            <person name="Gaertig J."/>
            <person name="Frankel J."/>
            <person name="Tsao C.-C."/>
            <person name="Gorovsky M.A."/>
            <person name="Keeling P.J."/>
            <person name="Waller R.F."/>
            <person name="Patron N.J."/>
            <person name="Cherry J.M."/>
            <person name="Stover N.A."/>
            <person name="Krieger C.J."/>
            <person name="del Toro C."/>
            <person name="Ryder H.F."/>
            <person name="Williamson S.C."/>
            <person name="Barbeau R.A."/>
            <person name="Hamilton E.P."/>
            <person name="Orias E."/>
        </authorList>
    </citation>
    <scope>NUCLEOTIDE SEQUENCE [LARGE SCALE GENOMIC DNA]</scope>
    <source>
        <strain evidence="3">SB210</strain>
    </source>
</reference>
<keyword evidence="3" id="KW-1185">Reference proteome</keyword>
<organism evidence="2 3">
    <name type="scientific">Tetrahymena thermophila (strain SB210)</name>
    <dbReference type="NCBI Taxonomy" id="312017"/>
    <lineage>
        <taxon>Eukaryota</taxon>
        <taxon>Sar</taxon>
        <taxon>Alveolata</taxon>
        <taxon>Ciliophora</taxon>
        <taxon>Intramacronucleata</taxon>
        <taxon>Oligohymenophorea</taxon>
        <taxon>Hymenostomatida</taxon>
        <taxon>Tetrahymenina</taxon>
        <taxon>Tetrahymenidae</taxon>
        <taxon>Tetrahymena</taxon>
    </lineage>
</organism>
<evidence type="ECO:0000256" key="1">
    <source>
        <dbReference type="SAM" id="Phobius"/>
    </source>
</evidence>
<proteinExistence type="predicted"/>
<evidence type="ECO:0000313" key="3">
    <source>
        <dbReference type="Proteomes" id="UP000009168"/>
    </source>
</evidence>
<dbReference type="EMBL" id="GG662488">
    <property type="protein sequence ID" value="EWS72166.1"/>
    <property type="molecule type" value="Genomic_DNA"/>
</dbReference>
<gene>
    <name evidence="2" type="ORF">TTHERM_000693219</name>
</gene>
<dbReference type="RefSeq" id="XP_012655297.1">
    <property type="nucleotide sequence ID" value="XM_012799843.1"/>
</dbReference>
<keyword evidence="1" id="KW-0472">Membrane</keyword>
<dbReference type="GeneID" id="24440248"/>
<sequence>MLIIFNFEVDQFLIQIKETLLFLSNLFQQQFYRLLINMLILITFLTQRNQEGEAYCFNIINFQQILSVQLFLFFINSHLIYHFVRILFKIIKTQSFIYSYKVLQVSCIVLRRLFTLRNFLSYFLATIRAFQSY</sequence>